<evidence type="ECO:0000256" key="4">
    <source>
        <dbReference type="ARBA" id="ARBA00022989"/>
    </source>
</evidence>
<feature type="region of interest" description="Disordered" evidence="6">
    <location>
        <begin position="1"/>
        <end position="22"/>
    </location>
</feature>
<dbReference type="PROSITE" id="PS50850">
    <property type="entry name" value="MFS"/>
    <property type="match status" value="1"/>
</dbReference>
<feature type="transmembrane region" description="Helical" evidence="7">
    <location>
        <begin position="302"/>
        <end position="321"/>
    </location>
</feature>
<evidence type="ECO:0000256" key="1">
    <source>
        <dbReference type="ARBA" id="ARBA00004651"/>
    </source>
</evidence>
<dbReference type="InterPro" id="IPR020846">
    <property type="entry name" value="MFS_dom"/>
</dbReference>
<feature type="transmembrane region" description="Helical" evidence="7">
    <location>
        <begin position="63"/>
        <end position="83"/>
    </location>
</feature>
<reference evidence="9 10" key="1">
    <citation type="journal article" date="2019" name="Int. J. Syst. Evol. Microbiol.">
        <title>The Global Catalogue of Microorganisms (GCM) 10K type strain sequencing project: providing services to taxonomists for standard genome sequencing and annotation.</title>
        <authorList>
            <consortium name="The Broad Institute Genomics Platform"/>
            <consortium name="The Broad Institute Genome Sequencing Center for Infectious Disease"/>
            <person name="Wu L."/>
            <person name="Ma J."/>
        </authorList>
    </citation>
    <scope>NUCLEOTIDE SEQUENCE [LARGE SCALE GENOMIC DNA]</scope>
    <source>
        <strain evidence="9 10">JCM 4788</strain>
    </source>
</reference>
<name>A0ABN0YLZ9_9ACTN</name>
<dbReference type="InterPro" id="IPR036259">
    <property type="entry name" value="MFS_trans_sf"/>
</dbReference>
<feature type="transmembrane region" description="Helical" evidence="7">
    <location>
        <begin position="31"/>
        <end position="57"/>
    </location>
</feature>
<keyword evidence="5 7" id="KW-0472">Membrane</keyword>
<dbReference type="CDD" id="cd06173">
    <property type="entry name" value="MFS_MefA_like"/>
    <property type="match status" value="1"/>
</dbReference>
<evidence type="ECO:0000313" key="9">
    <source>
        <dbReference type="EMBL" id="GAA0400274.1"/>
    </source>
</evidence>
<dbReference type="PANTHER" id="PTHR23513:SF6">
    <property type="entry name" value="MAJOR FACILITATOR SUPERFAMILY ASSOCIATED DOMAIN-CONTAINING PROTEIN"/>
    <property type="match status" value="1"/>
</dbReference>
<organism evidence="9 10">
    <name type="scientific">Streptomyces luteireticuli</name>
    <dbReference type="NCBI Taxonomy" id="173858"/>
    <lineage>
        <taxon>Bacteria</taxon>
        <taxon>Bacillati</taxon>
        <taxon>Actinomycetota</taxon>
        <taxon>Actinomycetes</taxon>
        <taxon>Kitasatosporales</taxon>
        <taxon>Streptomycetaceae</taxon>
        <taxon>Streptomyces</taxon>
    </lineage>
</organism>
<comment type="subcellular location">
    <subcellularLocation>
        <location evidence="1">Cell membrane</location>
        <topology evidence="1">Multi-pass membrane protein</topology>
    </subcellularLocation>
</comment>
<sequence length="425" mass="42909">MTDRECGLRTGTEAIPSGGPDRAARARRDFLVFWISGAVDGLGTHASSLFLPLILLSAGGPPALAGAVASVSLVGHLVASPFAGVLADRADRRTLMVRSALVASCAMGSVFAAVACGRISAPHILLAALVERVASALYAAAGQGMIRRIVPPGRYATAVSRLQARDEGVQIAGPSLGGALFQLARWLPVLADALSFLCVAALTRALRTDGAPTGPARTTRFTDDLREGLRFVRHEPFLRFVALWSSGVNGVVGVLYFAAVLAAQERGAGGAATGLILTVSGLCGLAGALAAPWAVRRLGPALIVVSGSWLMVPAAAGLGLVTSTWAYGLLLGSVSFTAPAAGVVLRARVVLLTPDRLQGRVSTVLGTASRAVAALAPVTAGLLASAAGGRTVAFGSAGALAVLAVYCTLRGDRTQGAAAPRGAAG</sequence>
<feature type="transmembrane region" description="Helical" evidence="7">
    <location>
        <begin position="275"/>
        <end position="295"/>
    </location>
</feature>
<dbReference type="EMBL" id="BAAABX010000023">
    <property type="protein sequence ID" value="GAA0400274.1"/>
    <property type="molecule type" value="Genomic_DNA"/>
</dbReference>
<accession>A0ABN0YLZ9</accession>
<feature type="transmembrane region" description="Helical" evidence="7">
    <location>
        <begin position="392"/>
        <end position="409"/>
    </location>
</feature>
<dbReference type="Gene3D" id="1.20.1250.20">
    <property type="entry name" value="MFS general substrate transporter like domains"/>
    <property type="match status" value="1"/>
</dbReference>
<dbReference type="PANTHER" id="PTHR23513">
    <property type="entry name" value="INTEGRAL MEMBRANE EFFLUX PROTEIN-RELATED"/>
    <property type="match status" value="1"/>
</dbReference>
<evidence type="ECO:0000313" key="10">
    <source>
        <dbReference type="Proteomes" id="UP001500879"/>
    </source>
</evidence>
<feature type="transmembrane region" description="Helical" evidence="7">
    <location>
        <begin position="327"/>
        <end position="347"/>
    </location>
</feature>
<feature type="transmembrane region" description="Helical" evidence="7">
    <location>
        <begin position="95"/>
        <end position="115"/>
    </location>
</feature>
<protein>
    <submittedName>
        <fullName evidence="9">MFS transporter</fullName>
    </submittedName>
</protein>
<dbReference type="Pfam" id="PF07690">
    <property type="entry name" value="MFS_1"/>
    <property type="match status" value="1"/>
</dbReference>
<evidence type="ECO:0000256" key="5">
    <source>
        <dbReference type="ARBA" id="ARBA00023136"/>
    </source>
</evidence>
<evidence type="ECO:0000256" key="6">
    <source>
        <dbReference type="SAM" id="MobiDB-lite"/>
    </source>
</evidence>
<keyword evidence="10" id="KW-1185">Reference proteome</keyword>
<dbReference type="RefSeq" id="WP_344022552.1">
    <property type="nucleotide sequence ID" value="NZ_BAAABX010000023.1"/>
</dbReference>
<evidence type="ECO:0000259" key="8">
    <source>
        <dbReference type="PROSITE" id="PS50850"/>
    </source>
</evidence>
<keyword evidence="4 7" id="KW-1133">Transmembrane helix</keyword>
<evidence type="ECO:0000256" key="2">
    <source>
        <dbReference type="ARBA" id="ARBA00022475"/>
    </source>
</evidence>
<dbReference type="Proteomes" id="UP001500879">
    <property type="component" value="Unassembled WGS sequence"/>
</dbReference>
<dbReference type="InterPro" id="IPR011701">
    <property type="entry name" value="MFS"/>
</dbReference>
<evidence type="ECO:0000256" key="3">
    <source>
        <dbReference type="ARBA" id="ARBA00022692"/>
    </source>
</evidence>
<feature type="transmembrane region" description="Helical" evidence="7">
    <location>
        <begin position="240"/>
        <end position="263"/>
    </location>
</feature>
<feature type="domain" description="Major facilitator superfamily (MFS) profile" evidence="8">
    <location>
        <begin position="29"/>
        <end position="413"/>
    </location>
</feature>
<gene>
    <name evidence="9" type="ORF">GCM10010357_21640</name>
</gene>
<keyword evidence="3 7" id="KW-0812">Transmembrane</keyword>
<keyword evidence="2" id="KW-1003">Cell membrane</keyword>
<comment type="caution">
    <text evidence="9">The sequence shown here is derived from an EMBL/GenBank/DDBJ whole genome shotgun (WGS) entry which is preliminary data.</text>
</comment>
<dbReference type="SUPFAM" id="SSF103473">
    <property type="entry name" value="MFS general substrate transporter"/>
    <property type="match status" value="1"/>
</dbReference>
<proteinExistence type="predicted"/>
<evidence type="ECO:0000256" key="7">
    <source>
        <dbReference type="SAM" id="Phobius"/>
    </source>
</evidence>